<evidence type="ECO:0000313" key="3">
    <source>
        <dbReference type="Proteomes" id="UP000824115"/>
    </source>
</evidence>
<proteinExistence type="predicted"/>
<dbReference type="InterPro" id="IPR036397">
    <property type="entry name" value="RNaseH_sf"/>
</dbReference>
<dbReference type="GO" id="GO:0004803">
    <property type="term" value="F:transposase activity"/>
    <property type="evidence" value="ECO:0007669"/>
    <property type="project" value="TreeGrafter"/>
</dbReference>
<protein>
    <submittedName>
        <fullName evidence="2">IS30 family transposase</fullName>
    </submittedName>
</protein>
<evidence type="ECO:0000259" key="1">
    <source>
        <dbReference type="PROSITE" id="PS50994"/>
    </source>
</evidence>
<dbReference type="GO" id="GO:0032196">
    <property type="term" value="P:transposition"/>
    <property type="evidence" value="ECO:0007669"/>
    <property type="project" value="TreeGrafter"/>
</dbReference>
<dbReference type="GO" id="GO:0005829">
    <property type="term" value="C:cytosol"/>
    <property type="evidence" value="ECO:0007669"/>
    <property type="project" value="TreeGrafter"/>
</dbReference>
<name>A0A9D2GPN9_9BACT</name>
<dbReference type="SUPFAM" id="SSF53098">
    <property type="entry name" value="Ribonuclease H-like"/>
    <property type="match status" value="1"/>
</dbReference>
<dbReference type="Proteomes" id="UP000824115">
    <property type="component" value="Unassembled WGS sequence"/>
</dbReference>
<dbReference type="PANTHER" id="PTHR10948">
    <property type="entry name" value="TRANSPOSASE"/>
    <property type="match status" value="1"/>
</dbReference>
<evidence type="ECO:0000313" key="2">
    <source>
        <dbReference type="EMBL" id="HIZ84955.1"/>
    </source>
</evidence>
<reference evidence="2" key="2">
    <citation type="submission" date="2021-04" db="EMBL/GenBank/DDBJ databases">
        <authorList>
            <person name="Gilroy R."/>
        </authorList>
    </citation>
    <scope>NUCLEOTIDE SEQUENCE</scope>
    <source>
        <strain evidence="2">Gambia16-554</strain>
    </source>
</reference>
<comment type="caution">
    <text evidence="2">The sequence shown here is derived from an EMBL/GenBank/DDBJ whole genome shotgun (WGS) entry which is preliminary data.</text>
</comment>
<feature type="non-terminal residue" evidence="2">
    <location>
        <position position="1"/>
    </location>
</feature>
<reference evidence="2" key="1">
    <citation type="journal article" date="2021" name="PeerJ">
        <title>Extensive microbial diversity within the chicken gut microbiome revealed by metagenomics and culture.</title>
        <authorList>
            <person name="Gilroy R."/>
            <person name="Ravi A."/>
            <person name="Getino M."/>
            <person name="Pursley I."/>
            <person name="Horton D.L."/>
            <person name="Alikhan N.F."/>
            <person name="Baker D."/>
            <person name="Gharbi K."/>
            <person name="Hall N."/>
            <person name="Watson M."/>
            <person name="Adriaenssens E.M."/>
            <person name="Foster-Nyarko E."/>
            <person name="Jarju S."/>
            <person name="Secka A."/>
            <person name="Antonio M."/>
            <person name="Oren A."/>
            <person name="Chaudhuri R.R."/>
            <person name="La Ragione R."/>
            <person name="Hildebrand F."/>
            <person name="Pallen M.J."/>
        </authorList>
    </citation>
    <scope>NUCLEOTIDE SEQUENCE</scope>
    <source>
        <strain evidence="2">Gambia16-554</strain>
    </source>
</reference>
<gene>
    <name evidence="2" type="ORF">IAC04_00475</name>
</gene>
<dbReference type="AlphaFoldDB" id="A0A9D2GPN9"/>
<dbReference type="Gene3D" id="3.30.420.10">
    <property type="entry name" value="Ribonuclease H-like superfamily/Ribonuclease H"/>
    <property type="match status" value="1"/>
</dbReference>
<dbReference type="InterPro" id="IPR001584">
    <property type="entry name" value="Integrase_cat-core"/>
</dbReference>
<dbReference type="PROSITE" id="PS50994">
    <property type="entry name" value="INTEGRASE"/>
    <property type="match status" value="1"/>
</dbReference>
<organism evidence="2 3">
    <name type="scientific">Candidatus Coprenecus stercoravium</name>
    <dbReference type="NCBI Taxonomy" id="2840735"/>
    <lineage>
        <taxon>Bacteria</taxon>
        <taxon>Pseudomonadati</taxon>
        <taxon>Bacteroidota</taxon>
        <taxon>Bacteroidia</taxon>
        <taxon>Bacteroidales</taxon>
        <taxon>Rikenellaceae</taxon>
        <taxon>Rikenellaceae incertae sedis</taxon>
        <taxon>Candidatus Coprenecus</taxon>
    </lineage>
</organism>
<dbReference type="GO" id="GO:0003676">
    <property type="term" value="F:nucleic acid binding"/>
    <property type="evidence" value="ECO:0007669"/>
    <property type="project" value="InterPro"/>
</dbReference>
<dbReference type="GO" id="GO:0015074">
    <property type="term" value="P:DNA integration"/>
    <property type="evidence" value="ECO:0007669"/>
    <property type="project" value="InterPro"/>
</dbReference>
<dbReference type="PANTHER" id="PTHR10948:SF23">
    <property type="entry name" value="TRANSPOSASE INSI FOR INSERTION SEQUENCE ELEMENT IS30A-RELATED"/>
    <property type="match status" value="1"/>
</dbReference>
<feature type="domain" description="Integrase catalytic" evidence="1">
    <location>
        <begin position="1"/>
        <end position="71"/>
    </location>
</feature>
<dbReference type="InterPro" id="IPR051917">
    <property type="entry name" value="Transposase-Integrase"/>
</dbReference>
<dbReference type="InterPro" id="IPR012337">
    <property type="entry name" value="RNaseH-like_sf"/>
</dbReference>
<accession>A0A9D2GPN9</accession>
<dbReference type="EMBL" id="DXAW01000016">
    <property type="protein sequence ID" value="HIZ84955.1"/>
    <property type="molecule type" value="Genomic_DNA"/>
</dbReference>
<sequence>NTTVYFADSYASWQKGAIENANKLIRQYIPKGTDFRELTDEFIHSVQLKINRRPREKLNFSTPKDEFFRLLL</sequence>